<keyword evidence="4 6" id="KW-1133">Transmembrane helix</keyword>
<dbReference type="InterPro" id="IPR000537">
    <property type="entry name" value="UbiA_prenyltransferase"/>
</dbReference>
<reference evidence="7 8" key="1">
    <citation type="submission" date="2017-06" db="EMBL/GenBank/DDBJ databases">
        <authorList>
            <person name="Kim H.J."/>
            <person name="Triplett B.A."/>
        </authorList>
    </citation>
    <scope>NUCLEOTIDE SEQUENCE [LARGE SCALE GENOMIC DNA]</scope>
    <source>
        <strain evidence="7 8">DSM 29339</strain>
    </source>
</reference>
<dbReference type="Pfam" id="PF01040">
    <property type="entry name" value="UbiA"/>
    <property type="match status" value="1"/>
</dbReference>
<dbReference type="Proteomes" id="UP000198426">
    <property type="component" value="Unassembled WGS sequence"/>
</dbReference>
<dbReference type="Gene3D" id="3.40.50.1000">
    <property type="entry name" value="HAD superfamily/HAD-like"/>
    <property type="match status" value="1"/>
</dbReference>
<dbReference type="GO" id="GO:0016765">
    <property type="term" value="F:transferase activity, transferring alkyl or aryl (other than methyl) groups"/>
    <property type="evidence" value="ECO:0007669"/>
    <property type="project" value="InterPro"/>
</dbReference>
<protein>
    <submittedName>
        <fullName evidence="7">4-hydroxybenzoate polyprenyltransferase</fullName>
    </submittedName>
</protein>
<dbReference type="InterPro" id="IPR044878">
    <property type="entry name" value="UbiA_sf"/>
</dbReference>
<dbReference type="InterPro" id="IPR050475">
    <property type="entry name" value="Prenyltransferase_related"/>
</dbReference>
<organism evidence="7 8">
    <name type="scientific">Tropicimonas sediminicola</name>
    <dbReference type="NCBI Taxonomy" id="1031541"/>
    <lineage>
        <taxon>Bacteria</taxon>
        <taxon>Pseudomonadati</taxon>
        <taxon>Pseudomonadota</taxon>
        <taxon>Alphaproteobacteria</taxon>
        <taxon>Rhodobacterales</taxon>
        <taxon>Roseobacteraceae</taxon>
        <taxon>Tropicimonas</taxon>
    </lineage>
</organism>
<evidence type="ECO:0000313" key="8">
    <source>
        <dbReference type="Proteomes" id="UP000198426"/>
    </source>
</evidence>
<evidence type="ECO:0000313" key="7">
    <source>
        <dbReference type="EMBL" id="SNT22304.1"/>
    </source>
</evidence>
<feature type="transmembrane region" description="Helical" evidence="6">
    <location>
        <begin position="471"/>
        <end position="488"/>
    </location>
</feature>
<accession>A0A239KYG9</accession>
<feature type="transmembrane region" description="Helical" evidence="6">
    <location>
        <begin position="400"/>
        <end position="422"/>
    </location>
</feature>
<evidence type="ECO:0000256" key="1">
    <source>
        <dbReference type="ARBA" id="ARBA00004141"/>
    </source>
</evidence>
<dbReference type="Pfam" id="PF12710">
    <property type="entry name" value="HAD"/>
    <property type="match status" value="1"/>
</dbReference>
<keyword evidence="3 6" id="KW-0812">Transmembrane</keyword>
<name>A0A239KYG9_9RHOB</name>
<comment type="subcellular location">
    <subcellularLocation>
        <location evidence="1">Membrane</location>
        <topology evidence="1">Multi-pass membrane protein</topology>
    </subcellularLocation>
</comment>
<gene>
    <name evidence="7" type="ORF">SAMN05421757_10861</name>
</gene>
<evidence type="ECO:0000256" key="6">
    <source>
        <dbReference type="SAM" id="Phobius"/>
    </source>
</evidence>
<keyword evidence="2" id="KW-1003">Cell membrane</keyword>
<dbReference type="GO" id="GO:0016020">
    <property type="term" value="C:membrane"/>
    <property type="evidence" value="ECO:0007669"/>
    <property type="project" value="UniProtKB-SubCell"/>
</dbReference>
<dbReference type="CDD" id="cd13963">
    <property type="entry name" value="PT_UbiA_2"/>
    <property type="match status" value="1"/>
</dbReference>
<dbReference type="NCBIfam" id="NF006088">
    <property type="entry name" value="PRK08238.1"/>
    <property type="match status" value="1"/>
</dbReference>
<dbReference type="SUPFAM" id="SSF56784">
    <property type="entry name" value="HAD-like"/>
    <property type="match status" value="1"/>
</dbReference>
<sequence>MQDTTSSADQPVDHPPLLAVDLDGTLIRSDMLLENWWNVVSRDIPAAARALRALPEGKAAFKKALADTAKVDVSKLPYNDEVLARIQSHRDAGGRVALVTASDQQVAQQIADHLGIFDEVHGSDGETNLKADRKAAFLIERFGRGEYDYIGDHEADLEVWKGARKAITVNAPDDLRTGAEAAAAEGAEHLGRAELAGPNKSWLRAVRPHQWAKNVLIFLPVLMAHSHDPRDWVAAVLAFVVFSMIASSVYLLNDLLDLSADRAHPRKSKRPLPSGEMALLHGSLLAPALLLGGLLLALLLLPFDFFLVLLGYFILTTAYSLNLKRRLVIDICTLATLYTVRIIAGGAATGILISPWLLAFSGFLFLSLAAIKRQAELISDVAAGREGSAGRAYVTSDIPVVSGMALTAGYVSVLVLALYISTPSVSLIYERPKLLGAVCAILLYWISRVVMLTHRGKMHDDPVVFALKDSTSRICGVMILLIAAAASFG</sequence>
<keyword evidence="7" id="KW-0808">Transferase</keyword>
<dbReference type="AlphaFoldDB" id="A0A239KYG9"/>
<keyword evidence="8" id="KW-1185">Reference proteome</keyword>
<keyword evidence="5 6" id="KW-0472">Membrane</keyword>
<feature type="transmembrane region" description="Helical" evidence="6">
    <location>
        <begin position="232"/>
        <end position="256"/>
    </location>
</feature>
<proteinExistence type="predicted"/>
<feature type="transmembrane region" description="Helical" evidence="6">
    <location>
        <begin position="335"/>
        <end position="358"/>
    </location>
</feature>
<feature type="transmembrane region" description="Helical" evidence="6">
    <location>
        <begin position="305"/>
        <end position="323"/>
    </location>
</feature>
<evidence type="ECO:0000256" key="2">
    <source>
        <dbReference type="ARBA" id="ARBA00022475"/>
    </source>
</evidence>
<dbReference type="Gene3D" id="1.10.357.140">
    <property type="entry name" value="UbiA prenyltransferase"/>
    <property type="match status" value="1"/>
</dbReference>
<evidence type="ECO:0000256" key="3">
    <source>
        <dbReference type="ARBA" id="ARBA00022692"/>
    </source>
</evidence>
<dbReference type="InterPro" id="IPR023214">
    <property type="entry name" value="HAD_sf"/>
</dbReference>
<dbReference type="EMBL" id="FZOY01000008">
    <property type="protein sequence ID" value="SNT22304.1"/>
    <property type="molecule type" value="Genomic_DNA"/>
</dbReference>
<feature type="transmembrane region" description="Helical" evidence="6">
    <location>
        <begin position="434"/>
        <end position="451"/>
    </location>
</feature>
<dbReference type="PANTHER" id="PTHR42723">
    <property type="entry name" value="CHLOROPHYLL SYNTHASE"/>
    <property type="match status" value="1"/>
</dbReference>
<dbReference type="InterPro" id="IPR036412">
    <property type="entry name" value="HAD-like_sf"/>
</dbReference>
<dbReference type="RefSeq" id="WP_217898336.1">
    <property type="nucleotide sequence ID" value="NZ_FZOY01000008.1"/>
</dbReference>
<evidence type="ECO:0000256" key="5">
    <source>
        <dbReference type="ARBA" id="ARBA00023136"/>
    </source>
</evidence>
<dbReference type="PANTHER" id="PTHR42723:SF1">
    <property type="entry name" value="CHLOROPHYLL SYNTHASE, CHLOROPLASTIC"/>
    <property type="match status" value="1"/>
</dbReference>
<evidence type="ECO:0000256" key="4">
    <source>
        <dbReference type="ARBA" id="ARBA00022989"/>
    </source>
</evidence>